<sequence length="183" mass="20025">MKKILSLIFFALVLNATEKPNIIYILADDLGYGDLGCYGQKVIQTPHLDKMAANGLRFTQHYSGSTVCGPSRSCLLEGKHSGNTYVRGNGHLQMRPDPNDLIFPKALQKAGYHTAMIGKSGMGCNTDDASLTYKKDLITFLASLLIHKPIGIFLLIYGAMTAKSLKLNTQTTPYTRAITIAQK</sequence>
<evidence type="ECO:0000313" key="6">
    <source>
        <dbReference type="Proteomes" id="UP001214250"/>
    </source>
</evidence>
<organism evidence="5 6">
    <name type="scientific">Lentisphaera profundi</name>
    <dbReference type="NCBI Taxonomy" id="1658616"/>
    <lineage>
        <taxon>Bacteria</taxon>
        <taxon>Pseudomonadati</taxon>
        <taxon>Lentisphaerota</taxon>
        <taxon>Lentisphaeria</taxon>
        <taxon>Lentisphaerales</taxon>
        <taxon>Lentisphaeraceae</taxon>
        <taxon>Lentisphaera</taxon>
    </lineage>
</organism>
<feature type="transmembrane region" description="Helical" evidence="3">
    <location>
        <begin position="137"/>
        <end position="157"/>
    </location>
</feature>
<name>A0ABY7VSA3_9BACT</name>
<keyword evidence="3" id="KW-0472">Membrane</keyword>
<protein>
    <submittedName>
        <fullName evidence="5">Sulfatase-like hydrolase/transferase</fullName>
    </submittedName>
</protein>
<feature type="domain" description="Sulfatase N-terminal" evidence="4">
    <location>
        <begin position="20"/>
        <end position="128"/>
    </location>
</feature>
<keyword evidence="6" id="KW-1185">Reference proteome</keyword>
<dbReference type="RefSeq" id="WP_274150155.1">
    <property type="nucleotide sequence ID" value="NZ_CP117811.1"/>
</dbReference>
<evidence type="ECO:0000313" key="5">
    <source>
        <dbReference type="EMBL" id="WDE96113.1"/>
    </source>
</evidence>
<keyword evidence="2" id="KW-0378">Hydrolase</keyword>
<dbReference type="Gene3D" id="3.40.720.10">
    <property type="entry name" value="Alkaline Phosphatase, subunit A"/>
    <property type="match status" value="1"/>
</dbReference>
<dbReference type="PANTHER" id="PTHR42693:SF53">
    <property type="entry name" value="ENDO-4-O-SULFATASE"/>
    <property type="match status" value="1"/>
</dbReference>
<dbReference type="SUPFAM" id="SSF53649">
    <property type="entry name" value="Alkaline phosphatase-like"/>
    <property type="match status" value="1"/>
</dbReference>
<reference evidence="5 6" key="1">
    <citation type="submission" date="2023-02" db="EMBL/GenBank/DDBJ databases">
        <title>Genome sequence of Lentisphaera profundi SAORIC-696.</title>
        <authorList>
            <person name="Kim e."/>
            <person name="Cho J.-C."/>
            <person name="Choi A."/>
            <person name="Kang I."/>
        </authorList>
    </citation>
    <scope>NUCLEOTIDE SEQUENCE [LARGE SCALE GENOMIC DNA]</scope>
    <source>
        <strain evidence="5 6">SAORIC-696</strain>
    </source>
</reference>
<evidence type="ECO:0000259" key="4">
    <source>
        <dbReference type="Pfam" id="PF00884"/>
    </source>
</evidence>
<proteinExistence type="inferred from homology"/>
<gene>
    <name evidence="5" type="ORF">PQO03_10345</name>
</gene>
<dbReference type="InterPro" id="IPR000917">
    <property type="entry name" value="Sulfatase_N"/>
</dbReference>
<dbReference type="EMBL" id="CP117811">
    <property type="protein sequence ID" value="WDE96113.1"/>
    <property type="molecule type" value="Genomic_DNA"/>
</dbReference>
<dbReference type="InterPro" id="IPR017850">
    <property type="entry name" value="Alkaline_phosphatase_core_sf"/>
</dbReference>
<dbReference type="InterPro" id="IPR050738">
    <property type="entry name" value="Sulfatase"/>
</dbReference>
<dbReference type="Pfam" id="PF00884">
    <property type="entry name" value="Sulfatase"/>
    <property type="match status" value="1"/>
</dbReference>
<accession>A0ABY7VSA3</accession>
<evidence type="ECO:0000256" key="1">
    <source>
        <dbReference type="ARBA" id="ARBA00008779"/>
    </source>
</evidence>
<dbReference type="PANTHER" id="PTHR42693">
    <property type="entry name" value="ARYLSULFATASE FAMILY MEMBER"/>
    <property type="match status" value="1"/>
</dbReference>
<dbReference type="Proteomes" id="UP001214250">
    <property type="component" value="Chromosome 1"/>
</dbReference>
<keyword evidence="3" id="KW-0812">Transmembrane</keyword>
<evidence type="ECO:0000256" key="3">
    <source>
        <dbReference type="SAM" id="Phobius"/>
    </source>
</evidence>
<comment type="similarity">
    <text evidence="1">Belongs to the sulfatase family.</text>
</comment>
<evidence type="ECO:0000256" key="2">
    <source>
        <dbReference type="ARBA" id="ARBA00022801"/>
    </source>
</evidence>
<keyword evidence="3" id="KW-1133">Transmembrane helix</keyword>